<organism evidence="2 3">
    <name type="scientific">Lentinula lateritia</name>
    <dbReference type="NCBI Taxonomy" id="40482"/>
    <lineage>
        <taxon>Eukaryota</taxon>
        <taxon>Fungi</taxon>
        <taxon>Dikarya</taxon>
        <taxon>Basidiomycota</taxon>
        <taxon>Agaricomycotina</taxon>
        <taxon>Agaricomycetes</taxon>
        <taxon>Agaricomycetidae</taxon>
        <taxon>Agaricales</taxon>
        <taxon>Marasmiineae</taxon>
        <taxon>Omphalotaceae</taxon>
        <taxon>Lentinula</taxon>
    </lineage>
</organism>
<dbReference type="EMBL" id="JANVFS010000061">
    <property type="protein sequence ID" value="KAJ4464191.1"/>
    <property type="molecule type" value="Genomic_DNA"/>
</dbReference>
<name>A0A9W9DDS6_9AGAR</name>
<gene>
    <name evidence="2" type="ORF">C8J55DRAFT_493978</name>
</gene>
<feature type="region of interest" description="Disordered" evidence="1">
    <location>
        <begin position="51"/>
        <end position="83"/>
    </location>
</feature>
<evidence type="ECO:0000313" key="3">
    <source>
        <dbReference type="Proteomes" id="UP001150238"/>
    </source>
</evidence>
<reference evidence="2" key="2">
    <citation type="journal article" date="2023" name="Proc. Natl. Acad. Sci. U.S.A.">
        <title>A global phylogenomic analysis of the shiitake genus Lentinula.</title>
        <authorList>
            <person name="Sierra-Patev S."/>
            <person name="Min B."/>
            <person name="Naranjo-Ortiz M."/>
            <person name="Looney B."/>
            <person name="Konkel Z."/>
            <person name="Slot J.C."/>
            <person name="Sakamoto Y."/>
            <person name="Steenwyk J.L."/>
            <person name="Rokas A."/>
            <person name="Carro J."/>
            <person name="Camarero S."/>
            <person name="Ferreira P."/>
            <person name="Molpeceres G."/>
            <person name="Ruiz-Duenas F.J."/>
            <person name="Serrano A."/>
            <person name="Henrissat B."/>
            <person name="Drula E."/>
            <person name="Hughes K.W."/>
            <person name="Mata J.L."/>
            <person name="Ishikawa N.K."/>
            <person name="Vargas-Isla R."/>
            <person name="Ushijima S."/>
            <person name="Smith C.A."/>
            <person name="Donoghue J."/>
            <person name="Ahrendt S."/>
            <person name="Andreopoulos W."/>
            <person name="He G."/>
            <person name="LaButti K."/>
            <person name="Lipzen A."/>
            <person name="Ng V."/>
            <person name="Riley R."/>
            <person name="Sandor L."/>
            <person name="Barry K."/>
            <person name="Martinez A.T."/>
            <person name="Xiao Y."/>
            <person name="Gibbons J.G."/>
            <person name="Terashima K."/>
            <person name="Grigoriev I.V."/>
            <person name="Hibbett D."/>
        </authorList>
    </citation>
    <scope>NUCLEOTIDE SEQUENCE</scope>
    <source>
        <strain evidence="2">Sp2 HRB7682 ss15</strain>
    </source>
</reference>
<reference evidence="2" key="1">
    <citation type="submission" date="2022-08" db="EMBL/GenBank/DDBJ databases">
        <authorList>
            <consortium name="DOE Joint Genome Institute"/>
            <person name="Min B."/>
            <person name="Riley R."/>
            <person name="Sierra-Patev S."/>
            <person name="Naranjo-Ortiz M."/>
            <person name="Looney B."/>
            <person name="Konkel Z."/>
            <person name="Slot J.C."/>
            <person name="Sakamoto Y."/>
            <person name="Steenwyk J.L."/>
            <person name="Rokas A."/>
            <person name="Carro J."/>
            <person name="Camarero S."/>
            <person name="Ferreira P."/>
            <person name="Molpeceres G."/>
            <person name="Ruiz-Duenas F.J."/>
            <person name="Serrano A."/>
            <person name="Henrissat B."/>
            <person name="Drula E."/>
            <person name="Hughes K.W."/>
            <person name="Mata J.L."/>
            <person name="Ishikawa N.K."/>
            <person name="Vargas-Isla R."/>
            <person name="Ushijima S."/>
            <person name="Smith C.A."/>
            <person name="Ahrendt S."/>
            <person name="Andreopoulos W."/>
            <person name="He G."/>
            <person name="Labutti K."/>
            <person name="Lipzen A."/>
            <person name="Ng V."/>
            <person name="Sandor L."/>
            <person name="Barry K."/>
            <person name="Martinez A.T."/>
            <person name="Xiao Y."/>
            <person name="Gibbons J.G."/>
            <person name="Terashima K."/>
            <person name="Hibbett D.S."/>
            <person name="Grigoriev I.V."/>
        </authorList>
    </citation>
    <scope>NUCLEOTIDE SEQUENCE</scope>
    <source>
        <strain evidence="2">Sp2 HRB7682 ss15</strain>
    </source>
</reference>
<comment type="caution">
    <text evidence="2">The sequence shown here is derived from an EMBL/GenBank/DDBJ whole genome shotgun (WGS) entry which is preliminary data.</text>
</comment>
<proteinExistence type="predicted"/>
<accession>A0A9W9DDS6</accession>
<protein>
    <submittedName>
        <fullName evidence="2">Uncharacterized protein</fullName>
    </submittedName>
</protein>
<evidence type="ECO:0000313" key="2">
    <source>
        <dbReference type="EMBL" id="KAJ4464191.1"/>
    </source>
</evidence>
<evidence type="ECO:0000256" key="1">
    <source>
        <dbReference type="SAM" id="MobiDB-lite"/>
    </source>
</evidence>
<dbReference type="Proteomes" id="UP001150238">
    <property type="component" value="Unassembled WGS sequence"/>
</dbReference>
<sequence length="162" mass="18014">MSNERHQEDFQIVQVNQARASLIHLKVYNAGVNFRPKNEWAPGSRLYAMNPSRKRRSTSDMSIDASQRSFTSDVSMQGSTSTITGGSLMQIEETSESSAKFVPTGRKIRIVPTLDIHPHDRQRVHALESLLAAKTGEVNTLTADVKLRGAIITAHEKEISQL</sequence>
<feature type="compositionally biased region" description="Polar residues" evidence="1">
    <location>
        <begin position="59"/>
        <end position="83"/>
    </location>
</feature>
<dbReference type="AlphaFoldDB" id="A0A9W9DDS6"/>